<keyword evidence="5 7" id="KW-0472">Membrane</keyword>
<accession>A0A4P6Q0Z8</accession>
<dbReference type="SUPFAM" id="SSF47928">
    <property type="entry name" value="N-terminal domain of the delta subunit of the F1F0-ATP synthase"/>
    <property type="match status" value="1"/>
</dbReference>
<dbReference type="RefSeq" id="WP_131097335.1">
    <property type="nucleotide sequence ID" value="NZ_CP036455.1"/>
</dbReference>
<dbReference type="GO" id="GO:0046933">
    <property type="term" value="F:proton-transporting ATP synthase activity, rotational mechanism"/>
    <property type="evidence" value="ECO:0007669"/>
    <property type="project" value="UniProtKB-UniRule"/>
</dbReference>
<keyword evidence="7" id="KW-0139">CF(1)</keyword>
<keyword evidence="3 7" id="KW-0375">Hydrogen ion transport</keyword>
<dbReference type="Gene3D" id="1.10.520.20">
    <property type="entry name" value="N-terminal domain of the delta subunit of the F1F0-ATP synthase"/>
    <property type="match status" value="1"/>
</dbReference>
<comment type="function">
    <text evidence="7">This protein is part of the stalk that links CF(0) to CF(1). It either transmits conformational changes from CF(0) to CF(1) or is implicated in proton conduction.</text>
</comment>
<evidence type="ECO:0000313" key="9">
    <source>
        <dbReference type="Proteomes" id="UP000292235"/>
    </source>
</evidence>
<sequence>MRGISRASLEAVTERLGTVLESADTAALGRELFEVVALLEQEHTLRRWLADPANSAEAKSGLVGELLESRVSPSTLMVVGDVVQARWSRQRDLVDAIERAAVFSTIARAESEQRLGELEDELFRFSRVLAGESELRAALTDESVSAERRSGIVEALLAGKADPATTTLVTQLVTHPRGRRLEDGLEYYGQLVAERAQRYVALVRTAVALSENQQERLRTSLARAYGRPIHLNIEVDPSVVGGMSIRVGDEVIDGTIAGRLNEVRRRLAG</sequence>
<dbReference type="OrthoDB" id="5242917at2"/>
<reference evidence="8 9" key="1">
    <citation type="submission" date="2019-02" db="EMBL/GenBank/DDBJ databases">
        <authorList>
            <person name="Khodamoradi S."/>
            <person name="Hahnke R.L."/>
            <person name="Kaempfer P."/>
            <person name="Schumann P."/>
            <person name="Rohde M."/>
            <person name="Steinert M."/>
            <person name="Luzhetskyy A."/>
            <person name="Wink J."/>
            <person name="Ruckert C."/>
        </authorList>
    </citation>
    <scope>NUCLEOTIDE SEQUENCE [LARGE SCALE GENOMIC DNA]</scope>
    <source>
        <strain evidence="8 9">M2</strain>
    </source>
</reference>
<evidence type="ECO:0000313" key="8">
    <source>
        <dbReference type="EMBL" id="QBI52861.1"/>
    </source>
</evidence>
<dbReference type="KEGG" id="strr:EKD16_05275"/>
<evidence type="ECO:0000256" key="2">
    <source>
        <dbReference type="ARBA" id="ARBA00022448"/>
    </source>
</evidence>
<comment type="similarity">
    <text evidence="7">Belongs to the ATPase delta chain family.</text>
</comment>
<dbReference type="InterPro" id="IPR026015">
    <property type="entry name" value="ATP_synth_OSCP/delta_N_sf"/>
</dbReference>
<dbReference type="EMBL" id="CP036455">
    <property type="protein sequence ID" value="QBI52861.1"/>
    <property type="molecule type" value="Genomic_DNA"/>
</dbReference>
<keyword evidence="9" id="KW-1185">Reference proteome</keyword>
<dbReference type="GO" id="GO:0045259">
    <property type="term" value="C:proton-transporting ATP synthase complex"/>
    <property type="evidence" value="ECO:0007669"/>
    <property type="project" value="UniProtKB-KW"/>
</dbReference>
<keyword evidence="6 7" id="KW-0066">ATP synthesis</keyword>
<dbReference type="Proteomes" id="UP000292235">
    <property type="component" value="Chromosome"/>
</dbReference>
<dbReference type="NCBIfam" id="NF009967">
    <property type="entry name" value="PRK13430.1"/>
    <property type="match status" value="1"/>
</dbReference>
<comment type="subcellular location">
    <subcellularLocation>
        <location evidence="7">Cell membrane</location>
        <topology evidence="7">Peripheral membrane protein</topology>
    </subcellularLocation>
    <subcellularLocation>
        <location evidence="1">Membrane</location>
    </subcellularLocation>
</comment>
<evidence type="ECO:0000256" key="1">
    <source>
        <dbReference type="ARBA" id="ARBA00004370"/>
    </source>
</evidence>
<evidence type="ECO:0000256" key="4">
    <source>
        <dbReference type="ARBA" id="ARBA00023065"/>
    </source>
</evidence>
<dbReference type="GO" id="GO:0005886">
    <property type="term" value="C:plasma membrane"/>
    <property type="evidence" value="ECO:0007669"/>
    <property type="project" value="UniProtKB-SubCell"/>
</dbReference>
<keyword evidence="2 7" id="KW-0813">Transport</keyword>
<evidence type="ECO:0000256" key="5">
    <source>
        <dbReference type="ARBA" id="ARBA00023136"/>
    </source>
</evidence>
<organism evidence="8 9">
    <name type="scientific">Streptomonospora litoralis</name>
    <dbReference type="NCBI Taxonomy" id="2498135"/>
    <lineage>
        <taxon>Bacteria</taxon>
        <taxon>Bacillati</taxon>
        <taxon>Actinomycetota</taxon>
        <taxon>Actinomycetes</taxon>
        <taxon>Streptosporangiales</taxon>
        <taxon>Nocardiopsidaceae</taxon>
        <taxon>Streptomonospora</taxon>
    </lineage>
</organism>
<evidence type="ECO:0000256" key="6">
    <source>
        <dbReference type="ARBA" id="ARBA00023310"/>
    </source>
</evidence>
<dbReference type="AlphaFoldDB" id="A0A4P6Q0Z8"/>
<dbReference type="PANTHER" id="PTHR11910">
    <property type="entry name" value="ATP SYNTHASE DELTA CHAIN"/>
    <property type="match status" value="1"/>
</dbReference>
<keyword evidence="4 7" id="KW-0406">Ion transport</keyword>
<dbReference type="HAMAP" id="MF_01416">
    <property type="entry name" value="ATP_synth_delta_bact"/>
    <property type="match status" value="1"/>
</dbReference>
<gene>
    <name evidence="7 8" type="primary">atpH</name>
    <name evidence="8" type="ORF">EKD16_05275</name>
</gene>
<dbReference type="InterPro" id="IPR000711">
    <property type="entry name" value="ATPase_OSCP/dsu"/>
</dbReference>
<name>A0A4P6Q0Z8_9ACTN</name>
<proteinExistence type="inferred from homology"/>
<dbReference type="Pfam" id="PF00213">
    <property type="entry name" value="OSCP"/>
    <property type="match status" value="1"/>
</dbReference>
<comment type="function">
    <text evidence="7">F(1)F(0) ATP synthase produces ATP from ADP in the presence of a proton or sodium gradient. F-type ATPases consist of two structural domains, F(1) containing the extramembraneous catalytic core and F(0) containing the membrane proton channel, linked together by a central stalk and a peripheral stalk. During catalysis, ATP synthesis in the catalytic domain of F(1) is coupled via a rotary mechanism of the central stalk subunits to proton translocation.</text>
</comment>
<keyword evidence="7" id="KW-1003">Cell membrane</keyword>
<protein>
    <recommendedName>
        <fullName evidence="7">ATP synthase subunit delta</fullName>
    </recommendedName>
    <alternativeName>
        <fullName evidence="7">ATP synthase F(1) sector subunit delta</fullName>
    </alternativeName>
    <alternativeName>
        <fullName evidence="7">F-type ATPase subunit delta</fullName>
        <shortName evidence="7">F-ATPase subunit delta</shortName>
    </alternativeName>
</protein>
<dbReference type="NCBIfam" id="TIGR01145">
    <property type="entry name" value="ATP_synt_delta"/>
    <property type="match status" value="1"/>
</dbReference>
<evidence type="ECO:0000256" key="3">
    <source>
        <dbReference type="ARBA" id="ARBA00022781"/>
    </source>
</evidence>
<evidence type="ECO:0000256" key="7">
    <source>
        <dbReference type="HAMAP-Rule" id="MF_01416"/>
    </source>
</evidence>